<organism evidence="9">
    <name type="scientific">Medioppia subpectinata</name>
    <dbReference type="NCBI Taxonomy" id="1979941"/>
    <lineage>
        <taxon>Eukaryota</taxon>
        <taxon>Metazoa</taxon>
        <taxon>Ecdysozoa</taxon>
        <taxon>Arthropoda</taxon>
        <taxon>Chelicerata</taxon>
        <taxon>Arachnida</taxon>
        <taxon>Acari</taxon>
        <taxon>Acariformes</taxon>
        <taxon>Sarcoptiformes</taxon>
        <taxon>Oribatida</taxon>
        <taxon>Brachypylina</taxon>
        <taxon>Oppioidea</taxon>
        <taxon>Oppiidae</taxon>
        <taxon>Medioppia</taxon>
    </lineage>
</organism>
<feature type="compositionally biased region" description="Low complexity" evidence="7">
    <location>
        <begin position="68"/>
        <end position="85"/>
    </location>
</feature>
<dbReference type="SUPFAM" id="SSF54928">
    <property type="entry name" value="RNA-binding domain, RBD"/>
    <property type="match status" value="1"/>
</dbReference>
<evidence type="ECO:0000256" key="4">
    <source>
        <dbReference type="ARBA" id="ARBA00022884"/>
    </source>
</evidence>
<dbReference type="PANTHER" id="PTHR15608:SF0">
    <property type="entry name" value="HIV TAT-SPECIFIC FACTOR 1"/>
    <property type="match status" value="1"/>
</dbReference>
<dbReference type="FunFam" id="3.30.70.330:FF:000105">
    <property type="entry name" value="HIV Tat-specific factor 1 homolog"/>
    <property type="match status" value="1"/>
</dbReference>
<evidence type="ECO:0000256" key="1">
    <source>
        <dbReference type="ARBA" id="ARBA00007747"/>
    </source>
</evidence>
<dbReference type="GO" id="GO:0005684">
    <property type="term" value="C:U2-type spliceosomal complex"/>
    <property type="evidence" value="ECO:0007669"/>
    <property type="project" value="TreeGrafter"/>
</dbReference>
<dbReference type="CDD" id="cd12281">
    <property type="entry name" value="RRM1_TatSF1_like"/>
    <property type="match status" value="1"/>
</dbReference>
<keyword evidence="3" id="KW-0677">Repeat</keyword>
<dbReference type="InterPro" id="IPR034393">
    <property type="entry name" value="TatSF1-like"/>
</dbReference>
<dbReference type="AlphaFoldDB" id="A0A7R9L4A9"/>
<reference evidence="9" key="1">
    <citation type="submission" date="2020-11" db="EMBL/GenBank/DDBJ databases">
        <authorList>
            <person name="Tran Van P."/>
        </authorList>
    </citation>
    <scope>NUCLEOTIDE SEQUENCE</scope>
</reference>
<dbReference type="InterPro" id="IPR035979">
    <property type="entry name" value="RBD_domain_sf"/>
</dbReference>
<dbReference type="Gene3D" id="3.30.70.330">
    <property type="match status" value="2"/>
</dbReference>
<keyword evidence="10" id="KW-1185">Reference proteome</keyword>
<gene>
    <name evidence="9" type="ORF">OSB1V03_LOCUS15033</name>
</gene>
<dbReference type="InterPro" id="IPR034392">
    <property type="entry name" value="TatSF1-like_RRM1"/>
</dbReference>
<dbReference type="CDD" id="cd12282">
    <property type="entry name" value="RRM2_TatSF1_like"/>
    <property type="match status" value="1"/>
</dbReference>
<feature type="domain" description="RRM" evidence="8">
    <location>
        <begin position="144"/>
        <end position="228"/>
    </location>
</feature>
<evidence type="ECO:0000313" key="9">
    <source>
        <dbReference type="EMBL" id="CAD7634637.1"/>
    </source>
</evidence>
<evidence type="ECO:0000256" key="5">
    <source>
        <dbReference type="ARBA" id="ARBA00023187"/>
    </source>
</evidence>
<feature type="region of interest" description="Disordered" evidence="7">
    <location>
        <begin position="384"/>
        <end position="422"/>
    </location>
</feature>
<evidence type="ECO:0000256" key="2">
    <source>
        <dbReference type="ARBA" id="ARBA00022664"/>
    </source>
</evidence>
<protein>
    <recommendedName>
        <fullName evidence="8">RRM domain-containing protein</fullName>
    </recommendedName>
</protein>
<evidence type="ECO:0000256" key="6">
    <source>
        <dbReference type="PROSITE-ProRule" id="PRU00176"/>
    </source>
</evidence>
<keyword evidence="2" id="KW-0507">mRNA processing</keyword>
<dbReference type="Proteomes" id="UP000759131">
    <property type="component" value="Unassembled WGS sequence"/>
</dbReference>
<accession>A0A7R9L4A9</accession>
<dbReference type="PANTHER" id="PTHR15608">
    <property type="entry name" value="SPLICING FACTOR U2AF-ASSOCIATED PROTEIN 2"/>
    <property type="match status" value="1"/>
</dbReference>
<dbReference type="InterPro" id="IPR000504">
    <property type="entry name" value="RRM_dom"/>
</dbReference>
<proteinExistence type="inferred from homology"/>
<dbReference type="GO" id="GO:0003723">
    <property type="term" value="F:RNA binding"/>
    <property type="evidence" value="ECO:0007669"/>
    <property type="project" value="UniProtKB-UniRule"/>
</dbReference>
<dbReference type="SMART" id="SM00360">
    <property type="entry name" value="RRM"/>
    <property type="match status" value="2"/>
</dbReference>
<feature type="region of interest" description="Disordered" evidence="7">
    <location>
        <begin position="1"/>
        <end position="35"/>
    </location>
</feature>
<feature type="region of interest" description="Disordered" evidence="7">
    <location>
        <begin position="67"/>
        <end position="133"/>
    </location>
</feature>
<feature type="compositionally biased region" description="Acidic residues" evidence="7">
    <location>
        <begin position="1"/>
        <end position="10"/>
    </location>
</feature>
<evidence type="ECO:0000256" key="3">
    <source>
        <dbReference type="ARBA" id="ARBA00022737"/>
    </source>
</evidence>
<keyword evidence="5" id="KW-0508">mRNA splicing</keyword>
<evidence type="ECO:0000256" key="7">
    <source>
        <dbReference type="SAM" id="MobiDB-lite"/>
    </source>
</evidence>
<name>A0A7R9L4A9_9ACAR</name>
<evidence type="ECO:0000313" key="10">
    <source>
        <dbReference type="Proteomes" id="UP000759131"/>
    </source>
</evidence>
<dbReference type="GO" id="GO:0005686">
    <property type="term" value="C:U2 snRNP"/>
    <property type="evidence" value="ECO:0007669"/>
    <property type="project" value="TreeGrafter"/>
</dbReference>
<dbReference type="EMBL" id="CAJPIZ010015022">
    <property type="protein sequence ID" value="CAG2115067.1"/>
    <property type="molecule type" value="Genomic_DNA"/>
</dbReference>
<feature type="compositionally biased region" description="Basic and acidic residues" evidence="7">
    <location>
        <begin position="104"/>
        <end position="118"/>
    </location>
</feature>
<evidence type="ECO:0000259" key="8">
    <source>
        <dbReference type="PROSITE" id="PS50102"/>
    </source>
</evidence>
<dbReference type="EMBL" id="OC869597">
    <property type="protein sequence ID" value="CAD7634637.1"/>
    <property type="molecule type" value="Genomic_DNA"/>
</dbReference>
<keyword evidence="4 6" id="KW-0694">RNA-binding</keyword>
<sequence>MADAADDDFEFQLAQEEREREAKAAVKTRVDPTDGTEYEWNEHMKAWFPKIDDNFIAQYQSQYGNFEDNNNADTTATTAGNTSTDHQFTAPAPPLSTDPQSTGDSRKDSKTKSKDKPFVSKLLAKRKEEEPSPEWFDIADEHNTKVYVNNLPEDTTEESFLELMKKCGYVAKDERNEFKVKLYRDSNGQPKGDGLCTYLKRESVDLALNILDGYRVGDRTISVERARFTPKGQYDPSLKPKRRKRDKQKEKKKIEKLLDWRPDKVVTERPKCEKTVVISNMFDPKDFVADAKLILEYRSDLRDECGERCGEVKRVDVYDCHPEGVAAVVFAEFAGADQCVQLMNGRFFAGRRLAAEHWDGRTRYKTDETEEEAAKRIQQWDEYLEREADAAEGGDGGQQQPQVATAGPLPAVPSGAVDSTDD</sequence>
<dbReference type="InterPro" id="IPR012677">
    <property type="entry name" value="Nucleotide-bd_a/b_plait_sf"/>
</dbReference>
<dbReference type="Pfam" id="PF00076">
    <property type="entry name" value="RRM_1"/>
    <property type="match status" value="2"/>
</dbReference>
<comment type="similarity">
    <text evidence="1">Belongs to the HTATSF1 family.</text>
</comment>
<dbReference type="GO" id="GO:0000398">
    <property type="term" value="P:mRNA splicing, via spliceosome"/>
    <property type="evidence" value="ECO:0007669"/>
    <property type="project" value="InterPro"/>
</dbReference>
<feature type="compositionally biased region" description="Basic and acidic residues" evidence="7">
    <location>
        <begin position="15"/>
        <end position="32"/>
    </location>
</feature>
<dbReference type="OrthoDB" id="10258585at2759"/>
<feature type="region of interest" description="Disordered" evidence="7">
    <location>
        <begin position="231"/>
        <end position="250"/>
    </location>
</feature>
<dbReference type="PROSITE" id="PS50102">
    <property type="entry name" value="RRM"/>
    <property type="match status" value="1"/>
</dbReference>